<evidence type="ECO:0000256" key="1">
    <source>
        <dbReference type="ARBA" id="ARBA00010343"/>
    </source>
</evidence>
<evidence type="ECO:0000313" key="4">
    <source>
        <dbReference type="EnsemblMetazoa" id="MDOA008574-PA"/>
    </source>
</evidence>
<keyword evidence="5" id="KW-1185">Reference proteome</keyword>
<protein>
    <submittedName>
        <fullName evidence="6">Histone H3-like centromeric protein A</fullName>
    </submittedName>
</protein>
<dbReference type="RefSeq" id="XP_005184214.1">
    <property type="nucleotide sequence ID" value="XM_005184157.3"/>
</dbReference>
<dbReference type="SMART" id="SM00428">
    <property type="entry name" value="H3"/>
    <property type="match status" value="1"/>
</dbReference>
<dbReference type="eggNOG" id="KOG1745">
    <property type="taxonomic scope" value="Eukaryota"/>
</dbReference>
<dbReference type="KEGG" id="mde:101890320"/>
<dbReference type="InterPro" id="IPR000164">
    <property type="entry name" value="Histone_H3/CENP-A"/>
</dbReference>
<dbReference type="VEuPathDB" id="VectorBase:MDOMA2_015853"/>
<evidence type="ECO:0000256" key="2">
    <source>
        <dbReference type="SAM" id="MobiDB-lite"/>
    </source>
</evidence>
<accession>A0A1I8MUI6</accession>
<evidence type="ECO:0000259" key="3">
    <source>
        <dbReference type="Pfam" id="PF00125"/>
    </source>
</evidence>
<dbReference type="GO" id="GO:0030527">
    <property type="term" value="F:structural constituent of chromatin"/>
    <property type="evidence" value="ECO:0007669"/>
    <property type="project" value="InterPro"/>
</dbReference>
<dbReference type="GeneID" id="101890320"/>
<reference evidence="6" key="2">
    <citation type="submission" date="2025-04" db="UniProtKB">
        <authorList>
            <consortium name="RefSeq"/>
        </authorList>
    </citation>
    <scope>IDENTIFICATION</scope>
    <source>
        <strain evidence="6">Aabys</strain>
    </source>
</reference>
<name>A0A1I8MUI6_MUSDO</name>
<proteinExistence type="inferred from homology"/>
<dbReference type="VEuPathDB" id="VectorBase:MDOA008574"/>
<dbReference type="PANTHER" id="PTHR45810">
    <property type="entry name" value="HISTONE H3.2"/>
    <property type="match status" value="1"/>
</dbReference>
<dbReference type="Pfam" id="PF00125">
    <property type="entry name" value="Histone"/>
    <property type="match status" value="1"/>
</dbReference>
<organism evidence="4">
    <name type="scientific">Musca domestica</name>
    <name type="common">House fly</name>
    <dbReference type="NCBI Taxonomy" id="7370"/>
    <lineage>
        <taxon>Eukaryota</taxon>
        <taxon>Metazoa</taxon>
        <taxon>Ecdysozoa</taxon>
        <taxon>Arthropoda</taxon>
        <taxon>Hexapoda</taxon>
        <taxon>Insecta</taxon>
        <taxon>Pterygota</taxon>
        <taxon>Neoptera</taxon>
        <taxon>Endopterygota</taxon>
        <taxon>Diptera</taxon>
        <taxon>Brachycera</taxon>
        <taxon>Muscomorpha</taxon>
        <taxon>Muscoidea</taxon>
        <taxon>Muscidae</taxon>
        <taxon>Musca</taxon>
    </lineage>
</organism>
<dbReference type="AlphaFoldDB" id="A0A1I8MUI6"/>
<dbReference type="GO" id="GO:0000786">
    <property type="term" value="C:nucleosome"/>
    <property type="evidence" value="ECO:0007669"/>
    <property type="project" value="InterPro"/>
</dbReference>
<evidence type="ECO:0000313" key="6">
    <source>
        <dbReference type="RefSeq" id="XP_005184214.1"/>
    </source>
</evidence>
<dbReference type="GO" id="GO:0046982">
    <property type="term" value="F:protein heterodimerization activity"/>
    <property type="evidence" value="ECO:0007669"/>
    <property type="project" value="InterPro"/>
</dbReference>
<reference evidence="4" key="1">
    <citation type="submission" date="2020-05" db="UniProtKB">
        <authorList>
            <consortium name="EnsemblMetazoa"/>
        </authorList>
    </citation>
    <scope>IDENTIFICATION</scope>
    <source>
        <strain evidence="4">Aabys</strain>
    </source>
</reference>
<dbReference type="SUPFAM" id="SSF47113">
    <property type="entry name" value="Histone-fold"/>
    <property type="match status" value="1"/>
</dbReference>
<dbReference type="OrthoDB" id="420022at2759"/>
<gene>
    <name evidence="4" type="primary">101890320</name>
    <name evidence="6" type="synonym">LOC101890320</name>
</gene>
<feature type="region of interest" description="Disordered" evidence="2">
    <location>
        <begin position="1"/>
        <end position="48"/>
    </location>
</feature>
<dbReference type="InterPro" id="IPR007125">
    <property type="entry name" value="H2A/H2B/H3"/>
</dbReference>
<dbReference type="STRING" id="7370.A0A1I8MUI6"/>
<feature type="compositionally biased region" description="Basic and acidic residues" evidence="2">
    <location>
        <begin position="1"/>
        <end position="11"/>
    </location>
</feature>
<feature type="domain" description="Core Histone H2A/H2B/H3" evidence="3">
    <location>
        <begin position="97"/>
        <end position="177"/>
    </location>
</feature>
<dbReference type="EnsemblMetazoa" id="MDOA008574-RA">
    <property type="protein sequence ID" value="MDOA008574-PA"/>
    <property type="gene ID" value="MDOA008574"/>
</dbReference>
<comment type="similarity">
    <text evidence="1">Belongs to the histone H3 family.</text>
</comment>
<dbReference type="GO" id="GO:0003677">
    <property type="term" value="F:DNA binding"/>
    <property type="evidence" value="ECO:0007669"/>
    <property type="project" value="InterPro"/>
</dbReference>
<sequence>MPPRKPIERRSVTTRSIARGTLGEASDSEVSTQPYSHIDNPYAIPPSTSRQALERGDLVLREVQNEQSERQEAQLALRGAARRKQKSYRQRQIADLRKMLKLQKNTKLQIPRAPFARLVREITMEMSQDVTHYTTTALEAIQEATEMFLTQILQDAYMLTLHRRCVTLSASDMVLIRSLKFNL</sequence>
<dbReference type="Gene3D" id="1.10.20.10">
    <property type="entry name" value="Histone, subunit A"/>
    <property type="match status" value="1"/>
</dbReference>
<dbReference type="Proteomes" id="UP001652621">
    <property type="component" value="Unplaced"/>
</dbReference>
<dbReference type="InterPro" id="IPR009072">
    <property type="entry name" value="Histone-fold"/>
</dbReference>
<dbReference type="PROSITE" id="PS00959">
    <property type="entry name" value="HISTONE_H3_2"/>
    <property type="match status" value="1"/>
</dbReference>
<evidence type="ECO:0000313" key="5">
    <source>
        <dbReference type="Proteomes" id="UP001652621"/>
    </source>
</evidence>